<feature type="transmembrane region" description="Helical" evidence="19">
    <location>
        <begin position="106"/>
        <end position="126"/>
    </location>
</feature>
<dbReference type="PANTHER" id="PTHR46382:SF1">
    <property type="entry name" value="PHOSPHATIDATE CYTIDYLYLTRANSFERASE"/>
    <property type="match status" value="1"/>
</dbReference>
<dbReference type="EMBL" id="CP035282">
    <property type="protein sequence ID" value="QAT61646.1"/>
    <property type="molecule type" value="Genomic_DNA"/>
</dbReference>
<evidence type="ECO:0000256" key="4">
    <source>
        <dbReference type="ARBA" id="ARBA00005189"/>
    </source>
</evidence>
<evidence type="ECO:0000256" key="19">
    <source>
        <dbReference type="SAM" id="Phobius"/>
    </source>
</evidence>
<dbReference type="UniPathway" id="UPA00557">
    <property type="reaction ID" value="UER00614"/>
</dbReference>
<dbReference type="KEGG" id="spoa:EQM13_08630"/>
<keyword evidence="12 18" id="KW-0548">Nucleotidyltransferase</keyword>
<reference evidence="21" key="1">
    <citation type="submission" date="2019-01" db="EMBL/GenBank/DDBJ databases">
        <title>Draft genomes of a novel of Sporanaerobacter strains.</title>
        <authorList>
            <person name="Ma S."/>
        </authorList>
    </citation>
    <scope>NUCLEOTIDE SEQUENCE [LARGE SCALE GENOMIC DNA]</scope>
    <source>
        <strain evidence="21">NJN-17</strain>
    </source>
</reference>
<dbReference type="RefSeq" id="WP_128752458.1">
    <property type="nucleotide sequence ID" value="NZ_CP035282.1"/>
</dbReference>
<gene>
    <name evidence="20" type="ORF">EQM13_08630</name>
</gene>
<comment type="pathway">
    <text evidence="3 18">Phospholipid metabolism; CDP-diacylglycerol biosynthesis; CDP-diacylglycerol from sn-glycerol 3-phosphate: step 3/3.</text>
</comment>
<evidence type="ECO:0000256" key="18">
    <source>
        <dbReference type="RuleBase" id="RU003938"/>
    </source>
</evidence>
<evidence type="ECO:0000256" key="8">
    <source>
        <dbReference type="ARBA" id="ARBA00022475"/>
    </source>
</evidence>
<dbReference type="GO" id="GO:0004605">
    <property type="term" value="F:phosphatidate cytidylyltransferase activity"/>
    <property type="evidence" value="ECO:0007669"/>
    <property type="project" value="UniProtKB-EC"/>
</dbReference>
<dbReference type="PANTHER" id="PTHR46382">
    <property type="entry name" value="PHOSPHATIDATE CYTIDYLYLTRANSFERASE"/>
    <property type="match status" value="1"/>
</dbReference>
<keyword evidence="8" id="KW-1003">Cell membrane</keyword>
<feature type="transmembrane region" description="Helical" evidence="19">
    <location>
        <begin position="81"/>
        <end position="99"/>
    </location>
</feature>
<evidence type="ECO:0000256" key="10">
    <source>
        <dbReference type="ARBA" id="ARBA00022679"/>
    </source>
</evidence>
<dbReference type="GO" id="GO:0005886">
    <property type="term" value="C:plasma membrane"/>
    <property type="evidence" value="ECO:0007669"/>
    <property type="project" value="UniProtKB-SubCell"/>
</dbReference>
<keyword evidence="17" id="KW-1208">Phospholipid metabolism</keyword>
<evidence type="ECO:0000256" key="2">
    <source>
        <dbReference type="ARBA" id="ARBA00004651"/>
    </source>
</evidence>
<keyword evidence="13 19" id="KW-1133">Transmembrane helix</keyword>
<evidence type="ECO:0000256" key="3">
    <source>
        <dbReference type="ARBA" id="ARBA00005119"/>
    </source>
</evidence>
<accession>A0A410QCB7</accession>
<dbReference type="AlphaFoldDB" id="A0A410QCB7"/>
<evidence type="ECO:0000256" key="1">
    <source>
        <dbReference type="ARBA" id="ARBA00001698"/>
    </source>
</evidence>
<dbReference type="GO" id="GO:0016024">
    <property type="term" value="P:CDP-diacylglycerol biosynthetic process"/>
    <property type="evidence" value="ECO:0007669"/>
    <property type="project" value="UniProtKB-UniPathway"/>
</dbReference>
<evidence type="ECO:0000256" key="15">
    <source>
        <dbReference type="ARBA" id="ARBA00023136"/>
    </source>
</evidence>
<keyword evidence="10 18" id="KW-0808">Transferase</keyword>
<evidence type="ECO:0000256" key="11">
    <source>
        <dbReference type="ARBA" id="ARBA00022692"/>
    </source>
</evidence>
<keyword evidence="14" id="KW-0443">Lipid metabolism</keyword>
<comment type="subcellular location">
    <subcellularLocation>
        <location evidence="2">Cell membrane</location>
        <topology evidence="2">Multi-pass membrane protein</topology>
    </subcellularLocation>
</comment>
<evidence type="ECO:0000256" key="5">
    <source>
        <dbReference type="ARBA" id="ARBA00010185"/>
    </source>
</evidence>
<feature type="transmembrane region" description="Helical" evidence="19">
    <location>
        <begin position="12"/>
        <end position="44"/>
    </location>
</feature>
<keyword evidence="9" id="KW-0444">Lipid biosynthesis</keyword>
<evidence type="ECO:0000256" key="16">
    <source>
        <dbReference type="ARBA" id="ARBA00023209"/>
    </source>
</evidence>
<keyword evidence="15 19" id="KW-0472">Membrane</keyword>
<evidence type="ECO:0000256" key="7">
    <source>
        <dbReference type="ARBA" id="ARBA00019373"/>
    </source>
</evidence>
<dbReference type="PROSITE" id="PS01315">
    <property type="entry name" value="CDS"/>
    <property type="match status" value="1"/>
</dbReference>
<evidence type="ECO:0000256" key="13">
    <source>
        <dbReference type="ARBA" id="ARBA00022989"/>
    </source>
</evidence>
<feature type="transmembrane region" description="Helical" evidence="19">
    <location>
        <begin position="239"/>
        <end position="257"/>
    </location>
</feature>
<evidence type="ECO:0000256" key="14">
    <source>
        <dbReference type="ARBA" id="ARBA00023098"/>
    </source>
</evidence>
<dbReference type="Proteomes" id="UP000287969">
    <property type="component" value="Chromosome"/>
</dbReference>
<feature type="transmembrane region" description="Helical" evidence="19">
    <location>
        <begin position="56"/>
        <end position="75"/>
    </location>
</feature>
<sequence>MKDFAIRTISGIIGVIIVMFIVSKGGIMLDLSIFFVSLIGIYELNKAFGNIKDNKMVPNIWLGILFTCGLFINSINNNVLPFNLMINLMMLVLLIIIVLNKKISVYNVSITLFSVMYVPFFMFHIVYLDKSIYIWLVFIIAWGTDTFAYIFGNLMGKRKLCPELSPHKTLEGSIGGVLASIFLVLAFSIYFNIAPLWKMIILSVLGSVGAQFGDLAASRIKRTVNIKDYGYIIPGHGGVLDRFDSIIFVAPIVYYYVSYILK</sequence>
<comment type="catalytic activity">
    <reaction evidence="1 18">
        <text>a 1,2-diacyl-sn-glycero-3-phosphate + CTP + H(+) = a CDP-1,2-diacyl-sn-glycerol + diphosphate</text>
        <dbReference type="Rhea" id="RHEA:16229"/>
        <dbReference type="ChEBI" id="CHEBI:15378"/>
        <dbReference type="ChEBI" id="CHEBI:33019"/>
        <dbReference type="ChEBI" id="CHEBI:37563"/>
        <dbReference type="ChEBI" id="CHEBI:58332"/>
        <dbReference type="ChEBI" id="CHEBI:58608"/>
        <dbReference type="EC" id="2.7.7.41"/>
    </reaction>
</comment>
<feature type="transmembrane region" description="Helical" evidence="19">
    <location>
        <begin position="173"/>
        <end position="193"/>
    </location>
</feature>
<keyword evidence="21" id="KW-1185">Reference proteome</keyword>
<evidence type="ECO:0000256" key="17">
    <source>
        <dbReference type="ARBA" id="ARBA00023264"/>
    </source>
</evidence>
<protein>
    <recommendedName>
        <fullName evidence="7 18">Phosphatidate cytidylyltransferase</fullName>
        <ecNumber evidence="6 18">2.7.7.41</ecNumber>
    </recommendedName>
</protein>
<dbReference type="EC" id="2.7.7.41" evidence="6 18"/>
<dbReference type="Pfam" id="PF01148">
    <property type="entry name" value="CTP_transf_1"/>
    <property type="match status" value="1"/>
</dbReference>
<evidence type="ECO:0000256" key="9">
    <source>
        <dbReference type="ARBA" id="ARBA00022516"/>
    </source>
</evidence>
<evidence type="ECO:0000256" key="6">
    <source>
        <dbReference type="ARBA" id="ARBA00012487"/>
    </source>
</evidence>
<proteinExistence type="inferred from homology"/>
<evidence type="ECO:0000313" key="20">
    <source>
        <dbReference type="EMBL" id="QAT61646.1"/>
    </source>
</evidence>
<keyword evidence="16" id="KW-0594">Phospholipid biosynthesis</keyword>
<feature type="transmembrane region" description="Helical" evidence="19">
    <location>
        <begin position="132"/>
        <end position="152"/>
    </location>
</feature>
<evidence type="ECO:0000313" key="21">
    <source>
        <dbReference type="Proteomes" id="UP000287969"/>
    </source>
</evidence>
<comment type="similarity">
    <text evidence="5 18">Belongs to the CDS family.</text>
</comment>
<name>A0A410QCB7_9FIRM</name>
<comment type="pathway">
    <text evidence="4">Lipid metabolism.</text>
</comment>
<evidence type="ECO:0000256" key="12">
    <source>
        <dbReference type="ARBA" id="ARBA00022695"/>
    </source>
</evidence>
<organism evidence="20 21">
    <name type="scientific">Acidilutibacter cellobiosedens</name>
    <dbReference type="NCBI Taxonomy" id="2507161"/>
    <lineage>
        <taxon>Bacteria</taxon>
        <taxon>Bacillati</taxon>
        <taxon>Bacillota</taxon>
        <taxon>Tissierellia</taxon>
        <taxon>Tissierellales</taxon>
        <taxon>Acidilutibacteraceae</taxon>
        <taxon>Acidilutibacter</taxon>
    </lineage>
</organism>
<keyword evidence="11 18" id="KW-0812">Transmembrane</keyword>
<dbReference type="InterPro" id="IPR000374">
    <property type="entry name" value="PC_trans"/>
</dbReference>
<dbReference type="OrthoDB" id="9799199at2"/>